<dbReference type="Proteomes" id="UP000193920">
    <property type="component" value="Unassembled WGS sequence"/>
</dbReference>
<dbReference type="OrthoDB" id="20052at2759"/>
<evidence type="ECO:0008006" key="3">
    <source>
        <dbReference type="Google" id="ProtNLM"/>
    </source>
</evidence>
<dbReference type="InterPro" id="IPR036770">
    <property type="entry name" value="Ankyrin_rpt-contain_sf"/>
</dbReference>
<comment type="caution">
    <text evidence="1">The sequence shown here is derived from an EMBL/GenBank/DDBJ whole genome shotgun (WGS) entry which is preliminary data.</text>
</comment>
<dbReference type="AlphaFoldDB" id="A0A1Y2AU18"/>
<dbReference type="SUPFAM" id="SSF48403">
    <property type="entry name" value="Ankyrin repeat"/>
    <property type="match status" value="1"/>
</dbReference>
<reference evidence="1 2" key="1">
    <citation type="submission" date="2016-08" db="EMBL/GenBank/DDBJ databases">
        <title>A Parts List for Fungal Cellulosomes Revealed by Comparative Genomics.</title>
        <authorList>
            <consortium name="DOE Joint Genome Institute"/>
            <person name="Haitjema C.H."/>
            <person name="Gilmore S.P."/>
            <person name="Henske J.K."/>
            <person name="Solomon K.V."/>
            <person name="De Groot R."/>
            <person name="Kuo A."/>
            <person name="Mondo S.J."/>
            <person name="Salamov A.A."/>
            <person name="Labutti K."/>
            <person name="Zhao Z."/>
            <person name="Chiniquy J."/>
            <person name="Barry K."/>
            <person name="Brewer H.M."/>
            <person name="Purvine S.O."/>
            <person name="Wright A.T."/>
            <person name="Boxma B."/>
            <person name="Van Alen T."/>
            <person name="Hackstein J.H."/>
            <person name="Baker S.E."/>
            <person name="Grigoriev I.V."/>
            <person name="O'Malley M.A."/>
        </authorList>
    </citation>
    <scope>NUCLEOTIDE SEQUENCE [LARGE SCALE GENOMIC DNA]</scope>
    <source>
        <strain evidence="1 2">G1</strain>
    </source>
</reference>
<evidence type="ECO:0000313" key="2">
    <source>
        <dbReference type="Proteomes" id="UP000193920"/>
    </source>
</evidence>
<dbReference type="Gene3D" id="1.25.40.20">
    <property type="entry name" value="Ankyrin repeat-containing domain"/>
    <property type="match status" value="1"/>
</dbReference>
<keyword evidence="2" id="KW-1185">Reference proteome</keyword>
<sequence length="130" mass="15106">MDPDEKDLHRLTTNHSSFDYYFVDPTNNYCNLLMHFIMREIPLLCHVNGFRETPAIVATKLGCLRDYLILPENVNQHDHFSNTALFYAIQLQDPTTINLLAFHRANSTLKNYQGILAYGLDMQMNQPPNF</sequence>
<accession>A0A1Y2AU18</accession>
<gene>
    <name evidence="1" type="ORF">LY90DRAFT_513881</name>
</gene>
<protein>
    <recommendedName>
        <fullName evidence="3">Ankyrin</fullName>
    </recommendedName>
</protein>
<name>A0A1Y2AU18_9FUNG</name>
<organism evidence="1 2">
    <name type="scientific">Neocallimastix californiae</name>
    <dbReference type="NCBI Taxonomy" id="1754190"/>
    <lineage>
        <taxon>Eukaryota</taxon>
        <taxon>Fungi</taxon>
        <taxon>Fungi incertae sedis</taxon>
        <taxon>Chytridiomycota</taxon>
        <taxon>Chytridiomycota incertae sedis</taxon>
        <taxon>Neocallimastigomycetes</taxon>
        <taxon>Neocallimastigales</taxon>
        <taxon>Neocallimastigaceae</taxon>
        <taxon>Neocallimastix</taxon>
    </lineage>
</organism>
<evidence type="ECO:0000313" key="1">
    <source>
        <dbReference type="EMBL" id="ORY26088.1"/>
    </source>
</evidence>
<proteinExistence type="predicted"/>
<dbReference type="STRING" id="1754190.A0A1Y2AU18"/>
<dbReference type="EMBL" id="MCOG01000205">
    <property type="protein sequence ID" value="ORY26088.1"/>
    <property type="molecule type" value="Genomic_DNA"/>
</dbReference>